<evidence type="ECO:0000256" key="1">
    <source>
        <dbReference type="SAM" id="MobiDB-lite"/>
    </source>
</evidence>
<dbReference type="InterPro" id="IPR037645">
    <property type="entry name" value="KCT2"/>
</dbReference>
<evidence type="ECO:0000313" key="4">
    <source>
        <dbReference type="Ensembl" id="ENSLBEP00000004061.1"/>
    </source>
</evidence>
<feature type="transmembrane region" description="Helical" evidence="2">
    <location>
        <begin position="233"/>
        <end position="251"/>
    </location>
</feature>
<sequence length="285" mass="30690">MRTCFLILSLFACGCVVRGSIPELNTVQESISSPQAHATEATVESAHTIIQGTTTGDKVKENKNTLDSSDIPKTAGAENKPEKASTKNTGVKGPKKNPTVAPGATKITTVAPGATKITTVAPGATKITTVAPGATKITTVAPGATKTTTEAQDIMEDTKEEETDGEEAEMEKAKEKVEKTEKGDPNDLTLEKEEDKAASDKTEDVKESSNRKTGDRSQFIPTGIRDEAESSHFFAYLVTTAVLVAVLYITYHNKRKILAFVLEGKRSRSARRPKSCDYQKLEQQN</sequence>
<keyword evidence="3" id="KW-0732">Signal</keyword>
<dbReference type="Ensembl" id="ENSLBET00000004273.1">
    <property type="protein sequence ID" value="ENSLBEP00000004061.1"/>
    <property type="gene ID" value="ENSLBEG00000003140.1"/>
</dbReference>
<dbReference type="PROSITE" id="PS51257">
    <property type="entry name" value="PROKAR_LIPOPROTEIN"/>
    <property type="match status" value="1"/>
</dbReference>
<proteinExistence type="predicted"/>
<feature type="region of interest" description="Disordered" evidence="1">
    <location>
        <begin position="145"/>
        <end position="218"/>
    </location>
</feature>
<feature type="compositionally biased region" description="Basic and acidic residues" evidence="1">
    <location>
        <begin position="170"/>
        <end position="215"/>
    </location>
</feature>
<dbReference type="STRING" id="56723.ENSLBEP00000004061"/>
<dbReference type="GeneTree" id="ENSGT00530000064712"/>
<feature type="compositionally biased region" description="Acidic residues" evidence="1">
    <location>
        <begin position="153"/>
        <end position="169"/>
    </location>
</feature>
<keyword evidence="2" id="KW-1133">Transmembrane helix</keyword>
<reference evidence="4" key="2">
    <citation type="submission" date="2025-09" db="UniProtKB">
        <authorList>
            <consortium name="Ensembl"/>
        </authorList>
    </citation>
    <scope>IDENTIFICATION</scope>
</reference>
<keyword evidence="2" id="KW-0812">Transmembrane</keyword>
<evidence type="ECO:0000313" key="5">
    <source>
        <dbReference type="Proteomes" id="UP000261660"/>
    </source>
</evidence>
<protein>
    <submittedName>
        <fullName evidence="4">Trans-golgi network protein 2</fullName>
    </submittedName>
</protein>
<feature type="region of interest" description="Disordered" evidence="1">
    <location>
        <begin position="52"/>
        <end position="103"/>
    </location>
</feature>
<dbReference type="Pfam" id="PF17818">
    <property type="entry name" value="KCT2"/>
    <property type="match status" value="1"/>
</dbReference>
<dbReference type="Proteomes" id="UP000261660">
    <property type="component" value="Unplaced"/>
</dbReference>
<keyword evidence="2" id="KW-0472">Membrane</keyword>
<dbReference type="OrthoDB" id="5846619at2759"/>
<keyword evidence="5" id="KW-1185">Reference proteome</keyword>
<name>A0A3Q3EDC9_9LABR</name>
<feature type="signal peptide" evidence="3">
    <location>
        <begin position="1"/>
        <end position="19"/>
    </location>
</feature>
<organism evidence="4 5">
    <name type="scientific">Labrus bergylta</name>
    <name type="common">ballan wrasse</name>
    <dbReference type="NCBI Taxonomy" id="56723"/>
    <lineage>
        <taxon>Eukaryota</taxon>
        <taxon>Metazoa</taxon>
        <taxon>Chordata</taxon>
        <taxon>Craniata</taxon>
        <taxon>Vertebrata</taxon>
        <taxon>Euteleostomi</taxon>
        <taxon>Actinopterygii</taxon>
        <taxon>Neopterygii</taxon>
        <taxon>Teleostei</taxon>
        <taxon>Neoteleostei</taxon>
        <taxon>Acanthomorphata</taxon>
        <taxon>Eupercaria</taxon>
        <taxon>Labriformes</taxon>
        <taxon>Labridae</taxon>
        <taxon>Labrus</taxon>
    </lineage>
</organism>
<dbReference type="AlphaFoldDB" id="A0A3Q3EDC9"/>
<feature type="chain" id="PRO_5018685459" evidence="3">
    <location>
        <begin position="20"/>
        <end position="285"/>
    </location>
</feature>
<dbReference type="PANTHER" id="PTHR16502">
    <property type="entry name" value="KERATINOCYTE-ASSOCIATED TRANSMEMBRANE PROTEIN 2"/>
    <property type="match status" value="1"/>
</dbReference>
<dbReference type="InParanoid" id="A0A3Q3EDC9"/>
<evidence type="ECO:0000256" key="2">
    <source>
        <dbReference type="SAM" id="Phobius"/>
    </source>
</evidence>
<dbReference type="PANTHER" id="PTHR16502:SF0">
    <property type="entry name" value="KERATINOCYTE-ASSOCIATED TRANSMEMBRANE PROTEIN 2"/>
    <property type="match status" value="1"/>
</dbReference>
<reference evidence="4" key="1">
    <citation type="submission" date="2025-08" db="UniProtKB">
        <authorList>
            <consortium name="Ensembl"/>
        </authorList>
    </citation>
    <scope>IDENTIFICATION</scope>
</reference>
<evidence type="ECO:0000256" key="3">
    <source>
        <dbReference type="SAM" id="SignalP"/>
    </source>
</evidence>
<accession>A0A3Q3EDC9</accession>